<dbReference type="RefSeq" id="WP_382203721.1">
    <property type="nucleotide sequence ID" value="NZ_JBHTBZ010000076.1"/>
</dbReference>
<comment type="caution">
    <text evidence="1">The sequence shown here is derived from an EMBL/GenBank/DDBJ whole genome shotgun (WGS) entry which is preliminary data.</text>
</comment>
<accession>A0ABW2SHU7</accession>
<gene>
    <name evidence="1" type="ORF">ACFQU0_19980</name>
</gene>
<keyword evidence="2" id="KW-1185">Reference proteome</keyword>
<evidence type="ECO:0000313" key="2">
    <source>
        <dbReference type="Proteomes" id="UP001596457"/>
    </source>
</evidence>
<dbReference type="Proteomes" id="UP001596457">
    <property type="component" value="Unassembled WGS sequence"/>
</dbReference>
<organism evidence="1 2">
    <name type="scientific">Hydrogenophaga defluvii</name>
    <dbReference type="NCBI Taxonomy" id="249410"/>
    <lineage>
        <taxon>Bacteria</taxon>
        <taxon>Pseudomonadati</taxon>
        <taxon>Pseudomonadota</taxon>
        <taxon>Betaproteobacteria</taxon>
        <taxon>Burkholderiales</taxon>
        <taxon>Comamonadaceae</taxon>
        <taxon>Hydrogenophaga</taxon>
    </lineage>
</organism>
<protein>
    <recommendedName>
        <fullName evidence="3">Helix-turn-helix protein</fullName>
    </recommendedName>
</protein>
<sequence length="193" mass="21427">MRRSNKKPPDPRGGHARIYWSIIDSMAWRGLGYASQSLYVVLRRKLQSTNNGNISAALGDLKHYGWRSSATLTRALRELQAVGLIAVTRQGGIAYGQKVCNLYRFTDEPAFEYPKLGLKACNATNEWQAFQTVVEVRQAIQNSLGLQKMKPADSENEASTRFCASDSEAVSISLVQKVKQSSKRKSPVNPHAV</sequence>
<evidence type="ECO:0000313" key="1">
    <source>
        <dbReference type="EMBL" id="MFC7462702.1"/>
    </source>
</evidence>
<evidence type="ECO:0008006" key="3">
    <source>
        <dbReference type="Google" id="ProtNLM"/>
    </source>
</evidence>
<dbReference type="EMBL" id="JBHTBZ010000076">
    <property type="protein sequence ID" value="MFC7462702.1"/>
    <property type="molecule type" value="Genomic_DNA"/>
</dbReference>
<proteinExistence type="predicted"/>
<name>A0ABW2SHU7_9BURK</name>
<reference evidence="2" key="1">
    <citation type="journal article" date="2019" name="Int. J. Syst. Evol. Microbiol.">
        <title>The Global Catalogue of Microorganisms (GCM) 10K type strain sequencing project: providing services to taxonomists for standard genome sequencing and annotation.</title>
        <authorList>
            <consortium name="The Broad Institute Genomics Platform"/>
            <consortium name="The Broad Institute Genome Sequencing Center for Infectious Disease"/>
            <person name="Wu L."/>
            <person name="Ma J."/>
        </authorList>
    </citation>
    <scope>NUCLEOTIDE SEQUENCE [LARGE SCALE GENOMIC DNA]</scope>
    <source>
        <strain evidence="2">CCUG 53903</strain>
    </source>
</reference>